<dbReference type="GO" id="GO:0046872">
    <property type="term" value="F:metal ion binding"/>
    <property type="evidence" value="ECO:0007669"/>
    <property type="project" value="UniProtKB-KW"/>
</dbReference>
<name>A0A819RU10_9BILA</name>
<gene>
    <name evidence="13" type="ORF">JBS370_LOCUS29455</name>
    <name evidence="12" type="ORF">OTI717_LOCUS21849</name>
</gene>
<dbReference type="InterPro" id="IPR027806">
    <property type="entry name" value="HARBI1_dom"/>
</dbReference>
<feature type="compositionally biased region" description="Polar residues" evidence="9">
    <location>
        <begin position="239"/>
        <end position="251"/>
    </location>
</feature>
<dbReference type="Pfam" id="PF13837">
    <property type="entry name" value="Myb_DNA-bind_4"/>
    <property type="match status" value="1"/>
</dbReference>
<dbReference type="EMBL" id="CAJOBD010006350">
    <property type="protein sequence ID" value="CAF4058535.1"/>
    <property type="molecule type" value="Genomic_DNA"/>
</dbReference>
<evidence type="ECO:0000256" key="5">
    <source>
        <dbReference type="ARBA" id="ARBA00022723"/>
    </source>
</evidence>
<sequence length="602" mass="67647">LLTLGLGQNNFRSPQLSNNILSTTPVNQSRIIIAASPSTFNLSQEIMTQKINNPTTVQPVPKSFDLPLSSIDISAIKSNNIKIIPTTGIGSKEVKCRFWTENETITFINIWNDYYPKLTTGGSRHAPIHQLMANELNKMLEIDDSTGADMKSKIGNLTTEYRHKKKDMDHTGGSPSSWPYLEFIDKLLGERPYIDDSLLSDFIIVEEEQVVKNVDQASAPDLNLTQISEQADDLVQLKTNSDDTNNPDSVNSVTSPSSPATISIPKSDSPVQMVLKTKKNASSKKKRASEMKMDLMKELFGKIESASEAAARSEIKILELLEKQTHLQAQSVANEREFLSLFKTCALYALGSSSEFRTISHLFGIGKSTTGENLHEFCSVLVEMLFHRFIKFPKSPDEIKYTINGFYTKFGYPMCIGALDGTHFAIKPPLGYEVDYYNYKIYHSIIMLATVNADLLFTYVNRGAPGKCNESSIYNRSTLSQVIEDPTYENHFMIMDNTKIRCHFIADSAFSLTKTLIKPFPERPNMPKKLLHKKMEFNLCNTTNIVKVATILHNLCVMNGDKDEIDWDTPNTVHKKPSCNIHTNDGTDVREALVNFFLLHPL</sequence>
<keyword evidence="7" id="KW-0539">Nucleus</keyword>
<comment type="caution">
    <text evidence="13">The sequence shown here is derived from an EMBL/GenBank/DDBJ whole genome shotgun (WGS) entry which is preliminary data.</text>
</comment>
<reference evidence="13" key="1">
    <citation type="submission" date="2021-02" db="EMBL/GenBank/DDBJ databases">
        <authorList>
            <person name="Nowell W R."/>
        </authorList>
    </citation>
    <scope>NUCLEOTIDE SEQUENCE</scope>
</reference>
<dbReference type="PANTHER" id="PTHR22930">
    <property type="match status" value="1"/>
</dbReference>
<dbReference type="GO" id="GO:0005634">
    <property type="term" value="C:nucleus"/>
    <property type="evidence" value="ECO:0007669"/>
    <property type="project" value="UniProtKB-SubCell"/>
</dbReference>
<dbReference type="Proteomes" id="UP000663836">
    <property type="component" value="Unassembled WGS sequence"/>
</dbReference>
<evidence type="ECO:0000256" key="4">
    <source>
        <dbReference type="ARBA" id="ARBA00022722"/>
    </source>
</evidence>
<keyword evidence="8" id="KW-0175">Coiled coil</keyword>
<proteinExistence type="inferred from homology"/>
<dbReference type="Pfam" id="PF13359">
    <property type="entry name" value="DDE_Tnp_4"/>
    <property type="match status" value="1"/>
</dbReference>
<evidence type="ECO:0000256" key="9">
    <source>
        <dbReference type="SAM" id="MobiDB-lite"/>
    </source>
</evidence>
<keyword evidence="5" id="KW-0479">Metal-binding</keyword>
<evidence type="ECO:0000313" key="14">
    <source>
        <dbReference type="Proteomes" id="UP000663836"/>
    </source>
</evidence>
<dbReference type="EMBL" id="CAJOAX010003616">
    <property type="protein sequence ID" value="CAF3863975.1"/>
    <property type="molecule type" value="Genomic_DNA"/>
</dbReference>
<dbReference type="GO" id="GO:0004518">
    <property type="term" value="F:nuclease activity"/>
    <property type="evidence" value="ECO:0007669"/>
    <property type="project" value="UniProtKB-KW"/>
</dbReference>
<dbReference type="PANTHER" id="PTHR22930:SF85">
    <property type="entry name" value="GH03217P-RELATED"/>
    <property type="match status" value="1"/>
</dbReference>
<feature type="non-terminal residue" evidence="13">
    <location>
        <position position="1"/>
    </location>
</feature>
<dbReference type="InterPro" id="IPR045249">
    <property type="entry name" value="HARBI1-like"/>
</dbReference>
<feature type="compositionally biased region" description="Low complexity" evidence="9">
    <location>
        <begin position="252"/>
        <end position="266"/>
    </location>
</feature>
<evidence type="ECO:0000256" key="7">
    <source>
        <dbReference type="ARBA" id="ARBA00023242"/>
    </source>
</evidence>
<keyword evidence="6" id="KW-0378">Hydrolase</keyword>
<evidence type="ECO:0000256" key="2">
    <source>
        <dbReference type="ARBA" id="ARBA00004123"/>
    </source>
</evidence>
<evidence type="ECO:0000256" key="6">
    <source>
        <dbReference type="ARBA" id="ARBA00022801"/>
    </source>
</evidence>
<feature type="coiled-coil region" evidence="8">
    <location>
        <begin position="278"/>
        <end position="323"/>
    </location>
</feature>
<feature type="region of interest" description="Disordered" evidence="9">
    <location>
        <begin position="239"/>
        <end position="266"/>
    </location>
</feature>
<comment type="cofactor">
    <cofactor evidence="1">
        <name>a divalent metal cation</name>
        <dbReference type="ChEBI" id="CHEBI:60240"/>
    </cofactor>
</comment>
<evidence type="ECO:0008006" key="15">
    <source>
        <dbReference type="Google" id="ProtNLM"/>
    </source>
</evidence>
<organism evidence="13 14">
    <name type="scientific">Rotaria sordida</name>
    <dbReference type="NCBI Taxonomy" id="392033"/>
    <lineage>
        <taxon>Eukaryota</taxon>
        <taxon>Metazoa</taxon>
        <taxon>Spiralia</taxon>
        <taxon>Gnathifera</taxon>
        <taxon>Rotifera</taxon>
        <taxon>Eurotatoria</taxon>
        <taxon>Bdelloidea</taxon>
        <taxon>Philodinida</taxon>
        <taxon>Philodinidae</taxon>
        <taxon>Rotaria</taxon>
    </lineage>
</organism>
<dbReference type="GO" id="GO:0016787">
    <property type="term" value="F:hydrolase activity"/>
    <property type="evidence" value="ECO:0007669"/>
    <property type="project" value="UniProtKB-KW"/>
</dbReference>
<dbReference type="InterPro" id="IPR044822">
    <property type="entry name" value="Myb_DNA-bind_4"/>
</dbReference>
<accession>A0A819RU10</accession>
<evidence type="ECO:0000256" key="3">
    <source>
        <dbReference type="ARBA" id="ARBA00006958"/>
    </source>
</evidence>
<protein>
    <recommendedName>
        <fullName evidence="15">DDE Tnp4 domain-containing protein</fullName>
    </recommendedName>
</protein>
<evidence type="ECO:0000256" key="8">
    <source>
        <dbReference type="SAM" id="Coils"/>
    </source>
</evidence>
<evidence type="ECO:0000313" key="12">
    <source>
        <dbReference type="EMBL" id="CAF3863975.1"/>
    </source>
</evidence>
<feature type="domain" description="DDE Tnp4" evidence="10">
    <location>
        <begin position="419"/>
        <end position="525"/>
    </location>
</feature>
<comment type="similarity">
    <text evidence="3">Belongs to the HARBI1 family.</text>
</comment>
<evidence type="ECO:0000259" key="11">
    <source>
        <dbReference type="Pfam" id="PF13837"/>
    </source>
</evidence>
<dbReference type="AlphaFoldDB" id="A0A819RU10"/>
<keyword evidence="4" id="KW-0540">Nuclease</keyword>
<evidence type="ECO:0000259" key="10">
    <source>
        <dbReference type="Pfam" id="PF13359"/>
    </source>
</evidence>
<evidence type="ECO:0000256" key="1">
    <source>
        <dbReference type="ARBA" id="ARBA00001968"/>
    </source>
</evidence>
<comment type="subcellular location">
    <subcellularLocation>
        <location evidence="2">Nucleus</location>
    </subcellularLocation>
</comment>
<feature type="domain" description="Myb/SANT-like DNA-binding" evidence="11">
    <location>
        <begin position="98"/>
        <end position="187"/>
    </location>
</feature>
<dbReference type="Proteomes" id="UP000663823">
    <property type="component" value="Unassembled WGS sequence"/>
</dbReference>
<evidence type="ECO:0000313" key="13">
    <source>
        <dbReference type="EMBL" id="CAF4058535.1"/>
    </source>
</evidence>